<name>A0A8J4G3J9_9CHLO</name>
<reference evidence="10" key="1">
    <citation type="journal article" date="2021" name="Proc. Natl. Acad. Sci. U.S.A.">
        <title>Three genomes in the algal genus Volvox reveal the fate of a haploid sex-determining region after a transition to homothallism.</title>
        <authorList>
            <person name="Yamamoto K."/>
            <person name="Hamaji T."/>
            <person name="Kawai-Toyooka H."/>
            <person name="Matsuzaki R."/>
            <person name="Takahashi F."/>
            <person name="Nishimura Y."/>
            <person name="Kawachi M."/>
            <person name="Noguchi H."/>
            <person name="Minakuchi Y."/>
            <person name="Umen J.G."/>
            <person name="Toyoda A."/>
            <person name="Nozaki H."/>
        </authorList>
    </citation>
    <scope>NUCLEOTIDE SEQUENCE</scope>
    <source>
        <strain evidence="10">NIES-3785</strain>
    </source>
</reference>
<dbReference type="Pfam" id="PF12801">
    <property type="entry name" value="Fer4_5"/>
    <property type="match status" value="2"/>
</dbReference>
<dbReference type="InterPro" id="IPR002078">
    <property type="entry name" value="Sigma_54_int"/>
</dbReference>
<feature type="transmembrane region" description="Helical" evidence="7">
    <location>
        <begin position="25"/>
        <end position="46"/>
    </location>
</feature>
<feature type="transmembrane region" description="Helical" evidence="7">
    <location>
        <begin position="840"/>
        <end position="862"/>
    </location>
</feature>
<feature type="transmembrane region" description="Helical" evidence="7">
    <location>
        <begin position="458"/>
        <end position="477"/>
    </location>
</feature>
<evidence type="ECO:0000259" key="9">
    <source>
        <dbReference type="PROSITE" id="PS51379"/>
    </source>
</evidence>
<organism evidence="10 11">
    <name type="scientific">Volvox reticuliferus</name>
    <dbReference type="NCBI Taxonomy" id="1737510"/>
    <lineage>
        <taxon>Eukaryota</taxon>
        <taxon>Viridiplantae</taxon>
        <taxon>Chlorophyta</taxon>
        <taxon>core chlorophytes</taxon>
        <taxon>Chlorophyceae</taxon>
        <taxon>CS clade</taxon>
        <taxon>Chlamydomonadales</taxon>
        <taxon>Volvocaceae</taxon>
        <taxon>Volvox</taxon>
    </lineage>
</organism>
<dbReference type="PROSITE" id="PS51379">
    <property type="entry name" value="4FE4S_FER_2"/>
    <property type="match status" value="1"/>
</dbReference>
<gene>
    <name evidence="10" type="ORF">Vretimale_3477</name>
</gene>
<evidence type="ECO:0000256" key="1">
    <source>
        <dbReference type="ARBA" id="ARBA00004236"/>
    </source>
</evidence>
<dbReference type="Gene3D" id="1.10.8.60">
    <property type="match status" value="1"/>
</dbReference>
<keyword evidence="3" id="KW-0547">Nucleotide-binding</keyword>
<feature type="compositionally biased region" description="Pro residues" evidence="6">
    <location>
        <begin position="296"/>
        <end position="306"/>
    </location>
</feature>
<feature type="domain" description="Sigma-54 factor interaction" evidence="8">
    <location>
        <begin position="163"/>
        <end position="405"/>
    </location>
</feature>
<evidence type="ECO:0000256" key="5">
    <source>
        <dbReference type="ARBA" id="ARBA00023136"/>
    </source>
</evidence>
<evidence type="ECO:0000256" key="4">
    <source>
        <dbReference type="ARBA" id="ARBA00022840"/>
    </source>
</evidence>
<dbReference type="GO" id="GO:0005886">
    <property type="term" value="C:plasma membrane"/>
    <property type="evidence" value="ECO:0007669"/>
    <property type="project" value="UniProtKB-SubCell"/>
</dbReference>
<evidence type="ECO:0000256" key="2">
    <source>
        <dbReference type="ARBA" id="ARBA00022475"/>
    </source>
</evidence>
<feature type="transmembrane region" description="Helical" evidence="7">
    <location>
        <begin position="927"/>
        <end position="946"/>
    </location>
</feature>
<dbReference type="InterPro" id="IPR052378">
    <property type="entry name" value="NosR_regulator"/>
</dbReference>
<evidence type="ECO:0000256" key="3">
    <source>
        <dbReference type="ARBA" id="ARBA00022741"/>
    </source>
</evidence>
<feature type="transmembrane region" description="Helical" evidence="7">
    <location>
        <begin position="544"/>
        <end position="562"/>
    </location>
</feature>
<evidence type="ECO:0000259" key="8">
    <source>
        <dbReference type="PROSITE" id="PS50045"/>
    </source>
</evidence>
<feature type="region of interest" description="Disordered" evidence="6">
    <location>
        <begin position="285"/>
        <end position="306"/>
    </location>
</feature>
<dbReference type="PROSITE" id="PS50045">
    <property type="entry name" value="SIGMA54_INTERACT_4"/>
    <property type="match status" value="1"/>
</dbReference>
<dbReference type="Pfam" id="PF00158">
    <property type="entry name" value="Sigma54_activat"/>
    <property type="match status" value="1"/>
</dbReference>
<evidence type="ECO:0000313" key="10">
    <source>
        <dbReference type="EMBL" id="GIL97898.1"/>
    </source>
</evidence>
<dbReference type="PANTHER" id="PTHR30224">
    <property type="entry name" value="ELECTRON TRANSPORT PROTEIN"/>
    <property type="match status" value="1"/>
</dbReference>
<dbReference type="GO" id="GO:0005524">
    <property type="term" value="F:ATP binding"/>
    <property type="evidence" value="ECO:0007669"/>
    <property type="project" value="InterPro"/>
</dbReference>
<keyword evidence="7" id="KW-0812">Transmembrane</keyword>
<dbReference type="InterPro" id="IPR017900">
    <property type="entry name" value="4Fe4S_Fe_S_CS"/>
</dbReference>
<dbReference type="InterPro" id="IPR027417">
    <property type="entry name" value="P-loop_NTPase"/>
</dbReference>
<dbReference type="AlphaFoldDB" id="A0A8J4G3J9"/>
<dbReference type="PANTHER" id="PTHR30224:SF4">
    <property type="entry name" value="ELECTRON TRANSPORT PROTEIN YCCM-RELATED"/>
    <property type="match status" value="1"/>
</dbReference>
<comment type="subcellular location">
    <subcellularLocation>
        <location evidence="1">Cell membrane</location>
    </subcellularLocation>
</comment>
<feature type="transmembrane region" description="Helical" evidence="7">
    <location>
        <begin position="895"/>
        <end position="915"/>
    </location>
</feature>
<dbReference type="PROSITE" id="PS00198">
    <property type="entry name" value="4FE4S_FER_1"/>
    <property type="match status" value="1"/>
</dbReference>
<keyword evidence="2" id="KW-1003">Cell membrane</keyword>
<feature type="non-terminal residue" evidence="10">
    <location>
        <position position="947"/>
    </location>
</feature>
<dbReference type="InterPro" id="IPR017896">
    <property type="entry name" value="4Fe4S_Fe-S-bd"/>
</dbReference>
<protein>
    <submittedName>
        <fullName evidence="10">Uncharacterized protein</fullName>
    </submittedName>
</protein>
<sequence>ADTVGIYSHGGVTRSVEYSLKNATAYNYGFFYVGCGVTYGSSYVTVMDSIRTKKLSKSLSNSQAYRPPLTFPLRRTCLHGSAEVRRSSAPLAIDVKPCSLPTLKLKSQSKSPNVAVSAYAGGFGKTDSDSQAGLCDTKKVDDETEKHQRALKPYLVSAPTHGIIGTSKYAERLRQQVLAAARDTSRKAALLFGEPGLQKSDLATLIHFGGPSRTTPMAYLDCARMDSFGTELFGRGEKAGLIELLGDGTLLLKNVHKMPPALIPKLVRLCGERTYRRASLNAPGEVIAPTTSSPDVPSPLPPPLDNPPLLRRANCRIIMTSSRQLPQLDDRVATVIKVPPLRLRPGDVKDLQRFYLRQVVRQLDGATSTSSPRFAVTPAAVRQLESYTWPGNITELQTVMERAVLQQGGAEAVQRSGRLNEEVFWFVKQAKDRFRLNLLATYPPLRRLLRSSLWPHDINFKFTAFVYPVIVALLLWGPQDRLHNPALAVFWDYWWPLVFISFPLLGRVWCAVCPFMIYGELAQKWRIGPTGDASKLLKWPREEAERYGPPFLFSLFAAILIWEEVWDLPHTAALSGWLLLLITAGAVVCSVLFERRLWCRYLCPIGGMNGMLAKLSVTEVRARQGVCSGECSTYHCYKGGCATPPDGLESTGCPLYSHPAHLTDNRNCTNCMECLKACPNGSVEFRLRLPGSDLWGGHTASEAEVALLFMLLGSVFLHNLDRMALQLGVDPAAVGLVGVTPQHIIASVVILAAPGLAAWGADTAARRNPGGAAAAIAFLSDRVAEVAGRIATASAAVSAGSGSGSSSSSSVPMPAVADSSAGVVTAAAAARPPAALPLPAPFLTLSYGYLPLLWAATLSHYLRPLLSEGGRLLPISAAMFGWNDAPLPVAVADPAVISFLQGSLLLFGAATSAALSRKLAGVPWVSFAPQVVLIAAFTSELLSLIAH</sequence>
<keyword evidence="5 7" id="KW-0472">Membrane</keyword>
<evidence type="ECO:0000313" key="11">
    <source>
        <dbReference type="Proteomes" id="UP000722791"/>
    </source>
</evidence>
<dbReference type="Gene3D" id="3.40.50.300">
    <property type="entry name" value="P-loop containing nucleotide triphosphate hydrolases"/>
    <property type="match status" value="1"/>
</dbReference>
<keyword evidence="7" id="KW-1133">Transmembrane helix</keyword>
<dbReference type="Pfam" id="PF25601">
    <property type="entry name" value="AAA_lid_14"/>
    <property type="match status" value="1"/>
</dbReference>
<feature type="transmembrane region" description="Helical" evidence="7">
    <location>
        <begin position="574"/>
        <end position="593"/>
    </location>
</feature>
<feature type="domain" description="4Fe-4S ferredoxin-type" evidence="9">
    <location>
        <begin position="659"/>
        <end position="688"/>
    </location>
</feature>
<evidence type="ECO:0000256" key="6">
    <source>
        <dbReference type="SAM" id="MobiDB-lite"/>
    </source>
</evidence>
<proteinExistence type="predicted"/>
<evidence type="ECO:0000256" key="7">
    <source>
        <dbReference type="SAM" id="Phobius"/>
    </source>
</evidence>
<dbReference type="Proteomes" id="UP000722791">
    <property type="component" value="Unassembled WGS sequence"/>
</dbReference>
<feature type="transmembrane region" description="Helical" evidence="7">
    <location>
        <begin position="497"/>
        <end position="518"/>
    </location>
</feature>
<dbReference type="GO" id="GO:0006355">
    <property type="term" value="P:regulation of DNA-templated transcription"/>
    <property type="evidence" value="ECO:0007669"/>
    <property type="project" value="InterPro"/>
</dbReference>
<accession>A0A8J4G3J9</accession>
<dbReference type="SUPFAM" id="SSF52540">
    <property type="entry name" value="P-loop containing nucleoside triphosphate hydrolases"/>
    <property type="match status" value="1"/>
</dbReference>
<dbReference type="InterPro" id="IPR058031">
    <property type="entry name" value="AAA_lid_NorR"/>
</dbReference>
<comment type="caution">
    <text evidence="10">The sequence shown here is derived from an EMBL/GenBank/DDBJ whole genome shotgun (WGS) entry which is preliminary data.</text>
</comment>
<keyword evidence="4" id="KW-0067">ATP-binding</keyword>
<dbReference type="EMBL" id="BNCQ01000005">
    <property type="protein sequence ID" value="GIL97898.1"/>
    <property type="molecule type" value="Genomic_DNA"/>
</dbReference>